<reference evidence="21 22" key="1">
    <citation type="submission" date="2019-12" db="EMBL/GenBank/DDBJ databases">
        <authorList>
            <person name="Alioto T."/>
            <person name="Alioto T."/>
            <person name="Gomez Garrido J."/>
        </authorList>
    </citation>
    <scope>NUCLEOTIDE SEQUENCE [LARGE SCALE GENOMIC DNA]</scope>
</reference>
<accession>A0A8S0SRA3</accession>
<dbReference type="EMBL" id="CACTIH010005505">
    <property type="protein sequence ID" value="CAA2995651.1"/>
    <property type="molecule type" value="Genomic_DNA"/>
</dbReference>
<comment type="catalytic activity">
    <reaction evidence="17">
        <text>L-seryl-[protein] + ATP = O-phospho-L-seryl-[protein] + ADP + H(+)</text>
        <dbReference type="Rhea" id="RHEA:17989"/>
        <dbReference type="Rhea" id="RHEA-COMP:9863"/>
        <dbReference type="Rhea" id="RHEA-COMP:11604"/>
        <dbReference type="ChEBI" id="CHEBI:15378"/>
        <dbReference type="ChEBI" id="CHEBI:29999"/>
        <dbReference type="ChEBI" id="CHEBI:30616"/>
        <dbReference type="ChEBI" id="CHEBI:83421"/>
        <dbReference type="ChEBI" id="CHEBI:456216"/>
        <dbReference type="EC" id="2.7.11.1"/>
    </reaction>
</comment>
<feature type="transmembrane region" description="Helical" evidence="19">
    <location>
        <begin position="515"/>
        <end position="542"/>
    </location>
</feature>
<evidence type="ECO:0000313" key="21">
    <source>
        <dbReference type="EMBL" id="CAA2995651.1"/>
    </source>
</evidence>
<evidence type="ECO:0000256" key="11">
    <source>
        <dbReference type="ARBA" id="ARBA00022777"/>
    </source>
</evidence>
<evidence type="ECO:0000256" key="1">
    <source>
        <dbReference type="ARBA" id="ARBA00004167"/>
    </source>
</evidence>
<evidence type="ECO:0000256" key="2">
    <source>
        <dbReference type="ARBA" id="ARBA00012513"/>
    </source>
</evidence>
<evidence type="ECO:0000256" key="13">
    <source>
        <dbReference type="ARBA" id="ARBA00022989"/>
    </source>
</evidence>
<evidence type="ECO:0000256" key="19">
    <source>
        <dbReference type="SAM" id="Phobius"/>
    </source>
</evidence>
<dbReference type="PANTHER" id="PTHR45631">
    <property type="entry name" value="OS07G0107800 PROTEIN-RELATED"/>
    <property type="match status" value="1"/>
</dbReference>
<feature type="domain" description="Protein kinase" evidence="20">
    <location>
        <begin position="583"/>
        <end position="857"/>
    </location>
</feature>
<dbReference type="InterPro" id="IPR017441">
    <property type="entry name" value="Protein_kinase_ATP_BS"/>
</dbReference>
<dbReference type="OrthoDB" id="2017114at2759"/>
<dbReference type="SUPFAM" id="SSF52058">
    <property type="entry name" value="L domain-like"/>
    <property type="match status" value="1"/>
</dbReference>
<proteinExistence type="predicted"/>
<dbReference type="Gene3D" id="1.10.510.10">
    <property type="entry name" value="Transferase(Phosphotransferase) domain 1"/>
    <property type="match status" value="1"/>
</dbReference>
<dbReference type="InterPro" id="IPR001245">
    <property type="entry name" value="Ser-Thr/Tyr_kinase_cat_dom"/>
</dbReference>
<keyword evidence="13 19" id="KW-1133">Transmembrane helix</keyword>
<dbReference type="GO" id="GO:0004674">
    <property type="term" value="F:protein serine/threonine kinase activity"/>
    <property type="evidence" value="ECO:0007669"/>
    <property type="project" value="UniProtKB-KW"/>
</dbReference>
<dbReference type="EC" id="2.7.11.1" evidence="2"/>
<comment type="subcellular location">
    <subcellularLocation>
        <location evidence="1">Membrane</location>
        <topology evidence="1">Single-pass membrane protein</topology>
    </subcellularLocation>
</comment>
<dbReference type="InterPro" id="IPR011009">
    <property type="entry name" value="Kinase-like_dom_sf"/>
</dbReference>
<dbReference type="InterPro" id="IPR024788">
    <property type="entry name" value="Malectin-like_Carb-bd_dom"/>
</dbReference>
<keyword evidence="14 19" id="KW-0472">Membrane</keyword>
<keyword evidence="7 19" id="KW-0812">Transmembrane</keyword>
<evidence type="ECO:0000256" key="15">
    <source>
        <dbReference type="ARBA" id="ARBA00023170"/>
    </source>
</evidence>
<dbReference type="Pfam" id="PF12819">
    <property type="entry name" value="Malectin_like"/>
    <property type="match status" value="1"/>
</dbReference>
<dbReference type="Proteomes" id="UP000594638">
    <property type="component" value="Unassembled WGS sequence"/>
</dbReference>
<dbReference type="Pfam" id="PF00560">
    <property type="entry name" value="LRR_1"/>
    <property type="match status" value="1"/>
</dbReference>
<dbReference type="FunFam" id="3.80.10.10:FF:000129">
    <property type="entry name" value="Leucine-rich repeat receptor-like kinase"/>
    <property type="match status" value="1"/>
</dbReference>
<dbReference type="Gene3D" id="3.30.200.20">
    <property type="entry name" value="Phosphorylase Kinase, domain 1"/>
    <property type="match status" value="1"/>
</dbReference>
<dbReference type="CDD" id="cd14066">
    <property type="entry name" value="STKc_IRAK"/>
    <property type="match status" value="1"/>
</dbReference>
<keyword evidence="3" id="KW-0723">Serine/threonine-protein kinase</keyword>
<dbReference type="PROSITE" id="PS00108">
    <property type="entry name" value="PROTEIN_KINASE_ST"/>
    <property type="match status" value="1"/>
</dbReference>
<keyword evidence="6" id="KW-0808">Transferase</keyword>
<dbReference type="FunFam" id="1.10.510.10:FF:000146">
    <property type="entry name" value="LRR receptor-like serine/threonine-protein kinase IOS1"/>
    <property type="match status" value="1"/>
</dbReference>
<evidence type="ECO:0000256" key="14">
    <source>
        <dbReference type="ARBA" id="ARBA00023136"/>
    </source>
</evidence>
<evidence type="ECO:0000259" key="20">
    <source>
        <dbReference type="PROSITE" id="PS50011"/>
    </source>
</evidence>
<evidence type="ECO:0000256" key="18">
    <source>
        <dbReference type="PROSITE-ProRule" id="PRU10141"/>
    </source>
</evidence>
<keyword evidence="22" id="KW-1185">Reference proteome</keyword>
<dbReference type="PROSITE" id="PS50011">
    <property type="entry name" value="PROTEIN_KINASE_DOM"/>
    <property type="match status" value="1"/>
</dbReference>
<feature type="binding site" evidence="18">
    <location>
        <position position="610"/>
    </location>
    <ligand>
        <name>ATP</name>
        <dbReference type="ChEBI" id="CHEBI:30616"/>
    </ligand>
</feature>
<evidence type="ECO:0000256" key="7">
    <source>
        <dbReference type="ARBA" id="ARBA00022692"/>
    </source>
</evidence>
<evidence type="ECO:0000256" key="9">
    <source>
        <dbReference type="ARBA" id="ARBA00022737"/>
    </source>
</evidence>
<organism evidence="21 22">
    <name type="scientific">Olea europaea subsp. europaea</name>
    <dbReference type="NCBI Taxonomy" id="158383"/>
    <lineage>
        <taxon>Eukaryota</taxon>
        <taxon>Viridiplantae</taxon>
        <taxon>Streptophyta</taxon>
        <taxon>Embryophyta</taxon>
        <taxon>Tracheophyta</taxon>
        <taxon>Spermatophyta</taxon>
        <taxon>Magnoliopsida</taxon>
        <taxon>eudicotyledons</taxon>
        <taxon>Gunneridae</taxon>
        <taxon>Pentapetalae</taxon>
        <taxon>asterids</taxon>
        <taxon>lamiids</taxon>
        <taxon>Lamiales</taxon>
        <taxon>Oleaceae</taxon>
        <taxon>Oleeae</taxon>
        <taxon>Olea</taxon>
    </lineage>
</organism>
<evidence type="ECO:0000256" key="16">
    <source>
        <dbReference type="ARBA" id="ARBA00047899"/>
    </source>
</evidence>
<protein>
    <recommendedName>
        <fullName evidence="2">non-specific serine/threonine protein kinase</fullName>
        <ecNumber evidence="2">2.7.11.1</ecNumber>
    </recommendedName>
</protein>
<dbReference type="GO" id="GO:0016020">
    <property type="term" value="C:membrane"/>
    <property type="evidence" value="ECO:0007669"/>
    <property type="project" value="UniProtKB-SubCell"/>
</dbReference>
<dbReference type="InterPro" id="IPR001611">
    <property type="entry name" value="Leu-rich_rpt"/>
</dbReference>
<evidence type="ECO:0000313" key="22">
    <source>
        <dbReference type="Proteomes" id="UP000594638"/>
    </source>
</evidence>
<dbReference type="FunFam" id="3.30.200.20:FF:000394">
    <property type="entry name" value="Leucine-rich repeat receptor-like protein kinase"/>
    <property type="match status" value="1"/>
</dbReference>
<feature type="transmembrane region" description="Helical" evidence="19">
    <location>
        <begin position="16"/>
        <end position="35"/>
    </location>
</feature>
<dbReference type="InterPro" id="IPR008271">
    <property type="entry name" value="Ser/Thr_kinase_AS"/>
</dbReference>
<comment type="catalytic activity">
    <reaction evidence="16">
        <text>L-threonyl-[protein] + ATP = O-phospho-L-threonyl-[protein] + ADP + H(+)</text>
        <dbReference type="Rhea" id="RHEA:46608"/>
        <dbReference type="Rhea" id="RHEA-COMP:11060"/>
        <dbReference type="Rhea" id="RHEA-COMP:11605"/>
        <dbReference type="ChEBI" id="CHEBI:15378"/>
        <dbReference type="ChEBI" id="CHEBI:30013"/>
        <dbReference type="ChEBI" id="CHEBI:30616"/>
        <dbReference type="ChEBI" id="CHEBI:61977"/>
        <dbReference type="ChEBI" id="CHEBI:456216"/>
        <dbReference type="EC" id="2.7.11.1"/>
    </reaction>
</comment>
<keyword evidence="11 21" id="KW-0418">Kinase</keyword>
<dbReference type="InterPro" id="IPR032675">
    <property type="entry name" value="LRR_dom_sf"/>
</dbReference>
<evidence type="ECO:0000256" key="10">
    <source>
        <dbReference type="ARBA" id="ARBA00022741"/>
    </source>
</evidence>
<keyword evidence="12 18" id="KW-0067">ATP-binding</keyword>
<dbReference type="AlphaFoldDB" id="A0A8S0SRA3"/>
<keyword evidence="15 21" id="KW-0675">Receptor</keyword>
<dbReference type="InterPro" id="IPR000719">
    <property type="entry name" value="Prot_kinase_dom"/>
</dbReference>
<keyword evidence="9" id="KW-0677">Repeat</keyword>
<evidence type="ECO:0000256" key="5">
    <source>
        <dbReference type="ARBA" id="ARBA00022614"/>
    </source>
</evidence>
<evidence type="ECO:0000256" key="17">
    <source>
        <dbReference type="ARBA" id="ARBA00048679"/>
    </source>
</evidence>
<evidence type="ECO:0000256" key="6">
    <source>
        <dbReference type="ARBA" id="ARBA00022679"/>
    </source>
</evidence>
<gene>
    <name evidence="21" type="ORF">OLEA9_A074574</name>
</gene>
<evidence type="ECO:0000256" key="8">
    <source>
        <dbReference type="ARBA" id="ARBA00022729"/>
    </source>
</evidence>
<sequence length="889" mass="100354">MGSDEVVLNVRRVLDMLKFCLVEVLVGFALVAVLVQTQTHPLGYISIDCGLENVSNYNDATTGIYYTSDAEFINSGINQNILPEYKTTYLDRHFLTLRSFPEGTKNCYTLKPVKWEGNKYLIRVRFMYGNYDNKSQLPEFDLYLGVNFWDTVIFDGVSTSITKEIIHIVKSDFVHVCLMKTGVTTPIISAVELRPLAKTLFPTQIGSLKLYARLRCGSITYGQQTRLRYRDDPYDRIWTPFFFQNSLCINTTETVSPSRYRPPSEVMSTAWAPISPNDSLVFNWKPENAYDSFYTYMYFAEIQPLTANQTREFSIALNDRFWNKSLTPLYLQALTKRSIWPVPVSSNYTLELKKSEKSTQPPILNAIELYTVKVFLKSETDDTDVTAILKIMSTYGLKRNWQGDPCEPEDFKWDGLMCRYNNSTSPRIISLNLSSSQLKGIIDPSMSNLKRIETLDLSNNNLIGRVPDFLTVLNLKGNNFTWPVSDKLMAKNKSGLLLLIIDDPPIRTSAKMNSILIPVPVLASVLAAVFGLLIVLVTLRIVKKRIKKARGRQRGYATPNRNGSVLVTRNREFTYSEVLQITNNFERVIGKGGFGTVYHGFVGDMQVAVKMLSPSSFQGYKEFRAEANLLTKIHHKNLTSLVGYCNEDSNMGIIYEYMCNGNLAKHLSGRLGSNSYALSWEERLQIASGAAQGLDYLHHGCEQPIIHRDIKSTNILLDENFQAKLADFGLSRAFPVEGGSHISTVLAGTPGYLDPDYSSSNRLTEKSDVYSFGVVLLEIITGRPALKGNEEATHIVPWVNSMLPQGDVKMFLDPRIQDNFSLDSVWKLVELAMACVSHNAIERPTMTYAVMEIKECLAMVITHGETESDKWVRMIPTSLETSRLVPHTV</sequence>
<dbReference type="SMART" id="SM00220">
    <property type="entry name" value="S_TKc"/>
    <property type="match status" value="1"/>
</dbReference>
<dbReference type="PANTHER" id="PTHR45631:SF202">
    <property type="entry name" value="SENESCENCE-INDUCED RECEPTOR-LIKE SERINE_THREONINE-PROTEIN KINASE"/>
    <property type="match status" value="1"/>
</dbReference>
<dbReference type="Gramene" id="OE9A074574T2">
    <property type="protein sequence ID" value="OE9A074574C2"/>
    <property type="gene ID" value="OE9A074574"/>
</dbReference>
<evidence type="ECO:0000256" key="3">
    <source>
        <dbReference type="ARBA" id="ARBA00022527"/>
    </source>
</evidence>
<name>A0A8S0SRA3_OLEEU</name>
<keyword evidence="4" id="KW-0597">Phosphoprotein</keyword>
<keyword evidence="5" id="KW-0433">Leucine-rich repeat</keyword>
<keyword evidence="8" id="KW-0732">Signal</keyword>
<evidence type="ECO:0000256" key="12">
    <source>
        <dbReference type="ARBA" id="ARBA00022840"/>
    </source>
</evidence>
<evidence type="ECO:0000256" key="4">
    <source>
        <dbReference type="ARBA" id="ARBA00022553"/>
    </source>
</evidence>
<dbReference type="PROSITE" id="PS00107">
    <property type="entry name" value="PROTEIN_KINASE_ATP"/>
    <property type="match status" value="1"/>
</dbReference>
<dbReference type="Pfam" id="PF07714">
    <property type="entry name" value="PK_Tyr_Ser-Thr"/>
    <property type="match status" value="1"/>
</dbReference>
<dbReference type="SUPFAM" id="SSF56112">
    <property type="entry name" value="Protein kinase-like (PK-like)"/>
    <property type="match status" value="1"/>
</dbReference>
<comment type="caution">
    <text evidence="21">The sequence shown here is derived from an EMBL/GenBank/DDBJ whole genome shotgun (WGS) entry which is preliminary data.</text>
</comment>
<dbReference type="Gene3D" id="3.80.10.10">
    <property type="entry name" value="Ribonuclease Inhibitor"/>
    <property type="match status" value="1"/>
</dbReference>
<dbReference type="GO" id="GO:0005524">
    <property type="term" value="F:ATP binding"/>
    <property type="evidence" value="ECO:0007669"/>
    <property type="project" value="UniProtKB-UniRule"/>
</dbReference>
<keyword evidence="10 18" id="KW-0547">Nucleotide-binding</keyword>